<reference evidence="2 3" key="1">
    <citation type="submission" date="2016-02" db="EMBL/GenBank/DDBJ databases">
        <title>Genome analysis of coral dinoflagellate symbionts highlights evolutionary adaptations to a symbiotic lifestyle.</title>
        <authorList>
            <person name="Aranda M."/>
            <person name="Li Y."/>
            <person name="Liew Y.J."/>
            <person name="Baumgarten S."/>
            <person name="Simakov O."/>
            <person name="Wilson M."/>
            <person name="Piel J."/>
            <person name="Ashoor H."/>
            <person name="Bougouffa S."/>
            <person name="Bajic V.B."/>
            <person name="Ryu T."/>
            <person name="Ravasi T."/>
            <person name="Bayer T."/>
            <person name="Micklem G."/>
            <person name="Kim H."/>
            <person name="Bhak J."/>
            <person name="Lajeunesse T.C."/>
            <person name="Voolstra C.R."/>
        </authorList>
    </citation>
    <scope>NUCLEOTIDE SEQUENCE [LARGE SCALE GENOMIC DNA]</scope>
    <source>
        <strain evidence="2 3">CCMP2467</strain>
    </source>
</reference>
<accession>A0A1Q9D572</accession>
<evidence type="ECO:0000256" key="1">
    <source>
        <dbReference type="SAM" id="MobiDB-lite"/>
    </source>
</evidence>
<dbReference type="EMBL" id="LSRX01000717">
    <property type="protein sequence ID" value="OLP90332.1"/>
    <property type="molecule type" value="Genomic_DNA"/>
</dbReference>
<gene>
    <name evidence="2" type="ORF">AK812_SmicGene28102</name>
</gene>
<evidence type="ECO:0000313" key="2">
    <source>
        <dbReference type="EMBL" id="OLP90332.1"/>
    </source>
</evidence>
<dbReference type="AlphaFoldDB" id="A0A1Q9D572"/>
<dbReference type="Proteomes" id="UP000186817">
    <property type="component" value="Unassembled WGS sequence"/>
</dbReference>
<sequence length="90" mass="10635">MSLKKTRSEPTLSSLPRRQEWRRLMVNPPERSTTQLVAEPLVTQSTDPLLASIARSAMLKARQEQQDFRPATTHGKYWWNQKERKVNCWR</sequence>
<keyword evidence="3" id="KW-1185">Reference proteome</keyword>
<name>A0A1Q9D572_SYMMI</name>
<protein>
    <submittedName>
        <fullName evidence="2">Uncharacterized protein</fullName>
    </submittedName>
</protein>
<proteinExistence type="predicted"/>
<feature type="region of interest" description="Disordered" evidence="1">
    <location>
        <begin position="1"/>
        <end position="22"/>
    </location>
</feature>
<comment type="caution">
    <text evidence="2">The sequence shown here is derived from an EMBL/GenBank/DDBJ whole genome shotgun (WGS) entry which is preliminary data.</text>
</comment>
<evidence type="ECO:0000313" key="3">
    <source>
        <dbReference type="Proteomes" id="UP000186817"/>
    </source>
</evidence>
<organism evidence="2 3">
    <name type="scientific">Symbiodinium microadriaticum</name>
    <name type="common">Dinoflagellate</name>
    <name type="synonym">Zooxanthella microadriatica</name>
    <dbReference type="NCBI Taxonomy" id="2951"/>
    <lineage>
        <taxon>Eukaryota</taxon>
        <taxon>Sar</taxon>
        <taxon>Alveolata</taxon>
        <taxon>Dinophyceae</taxon>
        <taxon>Suessiales</taxon>
        <taxon>Symbiodiniaceae</taxon>
        <taxon>Symbiodinium</taxon>
    </lineage>
</organism>